<dbReference type="Pfam" id="PF10403">
    <property type="entry name" value="BHD_1"/>
    <property type="match status" value="1"/>
</dbReference>
<evidence type="ECO:0008006" key="12">
    <source>
        <dbReference type="Google" id="ProtNLM"/>
    </source>
</evidence>
<organism evidence="10 11">
    <name type="scientific">Saitoella complicata (strain BCRC 22490 / CBS 7301 / JCM 7358 / NBRC 10748 / NRRL Y-17804)</name>
    <dbReference type="NCBI Taxonomy" id="698492"/>
    <lineage>
        <taxon>Eukaryota</taxon>
        <taxon>Fungi</taxon>
        <taxon>Dikarya</taxon>
        <taxon>Ascomycota</taxon>
        <taxon>Taphrinomycotina</taxon>
        <taxon>Taphrinomycotina incertae sedis</taxon>
        <taxon>Saitoella</taxon>
    </lineage>
</organism>
<dbReference type="InterPro" id="IPR004583">
    <property type="entry name" value="DNA_repair_Rad4"/>
</dbReference>
<keyword evidence="5" id="KW-0539">Nucleus</keyword>
<dbReference type="Gene3D" id="3.30.70.2460">
    <property type="entry name" value="Rad4, beta-hairpin domain BHD3"/>
    <property type="match status" value="1"/>
</dbReference>
<dbReference type="GO" id="GO:0006298">
    <property type="term" value="P:mismatch repair"/>
    <property type="evidence" value="ECO:0007669"/>
    <property type="project" value="TreeGrafter"/>
</dbReference>
<dbReference type="SMART" id="SM01032">
    <property type="entry name" value="BHD_3"/>
    <property type="match status" value="1"/>
</dbReference>
<feature type="region of interest" description="Disordered" evidence="6">
    <location>
        <begin position="866"/>
        <end position="960"/>
    </location>
</feature>
<feature type="domain" description="Rad4 beta-hairpin" evidence="8">
    <location>
        <begin position="588"/>
        <end position="651"/>
    </location>
</feature>
<dbReference type="InterPro" id="IPR018328">
    <property type="entry name" value="Rad4_beta-hairpin_dom3"/>
</dbReference>
<evidence type="ECO:0000259" key="9">
    <source>
        <dbReference type="SMART" id="SM01032"/>
    </source>
</evidence>
<dbReference type="GO" id="GO:0071942">
    <property type="term" value="C:XPC complex"/>
    <property type="evidence" value="ECO:0007669"/>
    <property type="project" value="TreeGrafter"/>
</dbReference>
<evidence type="ECO:0000313" key="10">
    <source>
        <dbReference type="EMBL" id="GAO47366.1"/>
    </source>
</evidence>
<dbReference type="PANTHER" id="PTHR12135">
    <property type="entry name" value="DNA REPAIR PROTEIN XP-C / RAD4"/>
    <property type="match status" value="1"/>
</dbReference>
<comment type="caution">
    <text evidence="10">The sequence shown here is derived from an EMBL/GenBank/DDBJ whole genome shotgun (WGS) entry which is preliminary data.</text>
</comment>
<evidence type="ECO:0000256" key="3">
    <source>
        <dbReference type="ARBA" id="ARBA00022763"/>
    </source>
</evidence>
<dbReference type="Gene3D" id="3.30.60.290">
    <property type="entry name" value="Rad4, beta-hairpin domain BHD2"/>
    <property type="match status" value="1"/>
</dbReference>
<dbReference type="Pfam" id="PF10404">
    <property type="entry name" value="BHD_2"/>
    <property type="match status" value="1"/>
</dbReference>
<feature type="compositionally biased region" description="Acidic residues" evidence="6">
    <location>
        <begin position="950"/>
        <end position="960"/>
    </location>
</feature>
<dbReference type="SMART" id="SM01030">
    <property type="entry name" value="BHD_1"/>
    <property type="match status" value="1"/>
</dbReference>
<dbReference type="SUPFAM" id="SSF54001">
    <property type="entry name" value="Cysteine proteinases"/>
    <property type="match status" value="1"/>
</dbReference>
<dbReference type="Pfam" id="PF03835">
    <property type="entry name" value="Rad4"/>
    <property type="match status" value="1"/>
</dbReference>
<dbReference type="GO" id="GO:0000111">
    <property type="term" value="C:nucleotide-excision repair factor 2 complex"/>
    <property type="evidence" value="ECO:0007669"/>
    <property type="project" value="TreeGrafter"/>
</dbReference>
<dbReference type="InterPro" id="IPR018325">
    <property type="entry name" value="Rad4/PNGase_transGLS-fold"/>
</dbReference>
<evidence type="ECO:0000259" key="7">
    <source>
        <dbReference type="SMART" id="SM01030"/>
    </source>
</evidence>
<dbReference type="GO" id="GO:0005737">
    <property type="term" value="C:cytoplasm"/>
    <property type="evidence" value="ECO:0007669"/>
    <property type="project" value="TreeGrafter"/>
</dbReference>
<feature type="compositionally biased region" description="Basic and acidic residues" evidence="6">
    <location>
        <begin position="509"/>
        <end position="529"/>
    </location>
</feature>
<dbReference type="PANTHER" id="PTHR12135:SF2">
    <property type="entry name" value="DNA REPAIR PROTEIN RAD34"/>
    <property type="match status" value="1"/>
</dbReference>
<keyword evidence="3" id="KW-0227">DNA damage</keyword>
<dbReference type="GO" id="GO:0006289">
    <property type="term" value="P:nucleotide-excision repair"/>
    <property type="evidence" value="ECO:0007669"/>
    <property type="project" value="InterPro"/>
</dbReference>
<feature type="compositionally biased region" description="Low complexity" evidence="6">
    <location>
        <begin position="33"/>
        <end position="42"/>
    </location>
</feature>
<reference evidence="10 11" key="2">
    <citation type="journal article" date="2014" name="J. Gen. Appl. Microbiol.">
        <title>The early diverging ascomycetous budding yeast Saitoella complicata has three histone deacetylases belonging to the Clr6, Hos2, and Rpd3 lineages.</title>
        <authorList>
            <person name="Nishida H."/>
            <person name="Matsumoto T."/>
            <person name="Kondo S."/>
            <person name="Hamamoto M."/>
            <person name="Yoshikawa H."/>
        </authorList>
    </citation>
    <scope>NUCLEOTIDE SEQUENCE [LARGE SCALE GENOMIC DNA]</scope>
    <source>
        <strain evidence="10 11">NRRL Y-17804</strain>
    </source>
</reference>
<evidence type="ECO:0000256" key="5">
    <source>
        <dbReference type="ARBA" id="ARBA00023242"/>
    </source>
</evidence>
<dbReference type="InterPro" id="IPR018327">
    <property type="entry name" value="BHD_2"/>
</dbReference>
<evidence type="ECO:0000313" key="11">
    <source>
        <dbReference type="Proteomes" id="UP000033140"/>
    </source>
</evidence>
<dbReference type="Proteomes" id="UP000033140">
    <property type="component" value="Unassembled WGS sequence"/>
</dbReference>
<feature type="region of interest" description="Disordered" evidence="6">
    <location>
        <begin position="1"/>
        <end position="63"/>
    </location>
</feature>
<evidence type="ECO:0000256" key="6">
    <source>
        <dbReference type="SAM" id="MobiDB-lite"/>
    </source>
</evidence>
<feature type="domain" description="Rad4 beta-hairpin" evidence="9">
    <location>
        <begin position="658"/>
        <end position="732"/>
    </location>
</feature>
<dbReference type="STRING" id="698492.A0A0E9NCE0"/>
<dbReference type="EMBL" id="BACD03000008">
    <property type="protein sequence ID" value="GAO47366.1"/>
    <property type="molecule type" value="Genomic_DNA"/>
</dbReference>
<reference evidence="10 11" key="1">
    <citation type="journal article" date="2011" name="J. Gen. Appl. Microbiol.">
        <title>Draft genome sequencing of the enigmatic yeast Saitoella complicata.</title>
        <authorList>
            <person name="Nishida H."/>
            <person name="Hamamoto M."/>
            <person name="Sugiyama J."/>
        </authorList>
    </citation>
    <scope>NUCLEOTIDE SEQUENCE [LARGE SCALE GENOMIC DNA]</scope>
    <source>
        <strain evidence="10 11">NRRL Y-17804</strain>
    </source>
</reference>
<dbReference type="OMA" id="TWPGKTK"/>
<evidence type="ECO:0000256" key="4">
    <source>
        <dbReference type="ARBA" id="ARBA00023204"/>
    </source>
</evidence>
<comment type="subcellular location">
    <subcellularLocation>
        <location evidence="1">Nucleus</location>
    </subcellularLocation>
</comment>
<reference evidence="10 11" key="3">
    <citation type="journal article" date="2015" name="Genome Announc.">
        <title>Draft Genome Sequence of the Archiascomycetous Yeast Saitoella complicata.</title>
        <authorList>
            <person name="Yamauchi K."/>
            <person name="Kondo S."/>
            <person name="Hamamoto M."/>
            <person name="Takahashi Y."/>
            <person name="Ogura Y."/>
            <person name="Hayashi T."/>
            <person name="Nishida H."/>
        </authorList>
    </citation>
    <scope>NUCLEOTIDE SEQUENCE [LARGE SCALE GENOMIC DNA]</scope>
    <source>
        <strain evidence="10 11">NRRL Y-17804</strain>
    </source>
</reference>
<comment type="similarity">
    <text evidence="2">Belongs to the XPC family.</text>
</comment>
<proteinExistence type="inferred from homology"/>
<evidence type="ECO:0000256" key="1">
    <source>
        <dbReference type="ARBA" id="ARBA00004123"/>
    </source>
</evidence>
<evidence type="ECO:0000259" key="8">
    <source>
        <dbReference type="SMART" id="SM01031"/>
    </source>
</evidence>
<gene>
    <name evidence="10" type="ORF">G7K_1574-t1</name>
</gene>
<sequence>MPPKRKRGGSVVAQTDKPIKRPRNAVKGEHSDSSPLSDPPTDIADPRLKKGKKNAITRVRKPKKNVFAVLDEDKLGGEKATLEDNEALLDKSFETSSGESVGETSDEESDDDAAWETVDLGGSSAATPVTAVTPIMPRKDLNLTLEKHPTSIMERKKSSITAMDRTIRALTHCMHVQCLLAHGRIRNQWINDEEVKGILLSMVPQSVLSIWNREDPDKHFSRLLDTLQKWWRIKFKITKPGLRKVGYTSIASKDEPSAKEDHVYDEVFRSIHDFRETAAKLEGSRDLGAQLFTSLLRAIGIDARMVFSLQPLGYGFGKFEDAPKRKKRKANYVTTVNDSDLSTVESSTTAKFKPASRLNASELDDSLSDADSAISDSLNTSKRNVTPKKKPPIPDADLPYPFFWTEVYYEGKRQQWFPVETLVLRNCDTSNPDNYEPRGKIAEERRMVMCYVVAFEEDGCAKDVTMRYVKNFPGKAKAFRVWPTSKARGNKVETQDWWRDVITPLMRPERTERDEKEDKTLQKVTEKKTKAPTTIGAYKDHPEFVLERHLKREEAMKPDAKPVRELAVGKGEKAKTEKIYRRAEIELVFGVEAWYKEGRKVKVGEEPLKKVKARAVTLTRKREHEQQMAENEGPVLQGLYAKYQTELYRPPPVVNGAIPKNSYGNADCFVPTMIPEGAIHLPHRGIAKVAKKLGIDYAEAITGFEFKSQRAIPVATGVLVATENADMLMEAFREAEQIRLEKESGKRQAEALKKWRKFIVGMRIRERLRDEYGNDHEGLKKHEERQSEFAHVEEDGGHGEFVTDAHVKDDEEKVDAFGRDFGGGFLPEGMDVELLPEKRGVLDEGGGFLPEGDGDDDVKPEPEFEISYGGGFVPDQEPTKANSPIREESPSAGSDDTEVSKYFTDVKRAMEEKPKAQKRGTMQVKAEASTTPPRRSSRATRNTKSMVEAMVDDAVDEVDE</sequence>
<dbReference type="SMART" id="SM01031">
    <property type="entry name" value="BHD_2"/>
    <property type="match status" value="1"/>
</dbReference>
<dbReference type="Pfam" id="PF10405">
    <property type="entry name" value="BHD_3"/>
    <property type="match status" value="1"/>
</dbReference>
<dbReference type="InterPro" id="IPR042488">
    <property type="entry name" value="Rad4_BHD3_sf"/>
</dbReference>
<dbReference type="GO" id="GO:0003697">
    <property type="term" value="F:single-stranded DNA binding"/>
    <property type="evidence" value="ECO:0007669"/>
    <property type="project" value="TreeGrafter"/>
</dbReference>
<feature type="region of interest" description="Disordered" evidence="6">
    <location>
        <begin position="509"/>
        <end position="530"/>
    </location>
</feature>
<name>A0A0E9NCE0_SAICN</name>
<dbReference type="Gene3D" id="3.90.260.10">
    <property type="entry name" value="Transglutaminase-like"/>
    <property type="match status" value="1"/>
</dbReference>
<feature type="domain" description="Rad4 beta-hairpin" evidence="7">
    <location>
        <begin position="528"/>
        <end position="586"/>
    </location>
</feature>
<dbReference type="GO" id="GO:0003684">
    <property type="term" value="F:damaged DNA binding"/>
    <property type="evidence" value="ECO:0007669"/>
    <property type="project" value="InterPro"/>
</dbReference>
<feature type="region of interest" description="Disordered" evidence="6">
    <location>
        <begin position="87"/>
        <end position="112"/>
    </location>
</feature>
<protein>
    <recommendedName>
        <fullName evidence="12">Rad4 beta-hairpin domain-containing protein</fullName>
    </recommendedName>
</protein>
<dbReference type="FunFam" id="3.30.70.2460:FF:000001">
    <property type="entry name" value="DNA repair protein Rad4 family"/>
    <property type="match status" value="1"/>
</dbReference>
<evidence type="ECO:0000256" key="2">
    <source>
        <dbReference type="ARBA" id="ARBA00009525"/>
    </source>
</evidence>
<dbReference type="InterPro" id="IPR018326">
    <property type="entry name" value="Rad4_beta-hairpin_dom1"/>
</dbReference>
<keyword evidence="11" id="KW-1185">Reference proteome</keyword>
<dbReference type="InterPro" id="IPR038765">
    <property type="entry name" value="Papain-like_cys_pep_sf"/>
</dbReference>
<keyword evidence="4" id="KW-0234">DNA repair</keyword>
<dbReference type="AlphaFoldDB" id="A0A0E9NCE0"/>
<feature type="compositionally biased region" description="Low complexity" evidence="6">
    <location>
        <begin position="94"/>
        <end position="103"/>
    </location>
</feature>
<feature type="compositionally biased region" description="Basic residues" evidence="6">
    <location>
        <begin position="49"/>
        <end position="63"/>
    </location>
</feature>
<feature type="compositionally biased region" description="Basic and acidic residues" evidence="6">
    <location>
        <begin position="904"/>
        <end position="915"/>
    </location>
</feature>
<dbReference type="InterPro" id="IPR036985">
    <property type="entry name" value="Transglutaminase-like_sf"/>
</dbReference>
<accession>A0A0E9NCE0</accession>
<dbReference type="Gene3D" id="2.20.20.110">
    <property type="entry name" value="Rad4, beta-hairpin domain BHD1"/>
    <property type="match status" value="1"/>
</dbReference>